<evidence type="ECO:0000313" key="3">
    <source>
        <dbReference type="Proteomes" id="UP000034182"/>
    </source>
</evidence>
<accession>A0A0G2EHM7</accession>
<gene>
    <name evidence="2" type="ORF">UCDDS831_g04159</name>
</gene>
<feature type="domain" description="Nudix hydrolase" evidence="1">
    <location>
        <begin position="41"/>
        <end position="190"/>
    </location>
</feature>
<reference evidence="2 3" key="2">
    <citation type="submission" date="2015-05" db="EMBL/GenBank/DDBJ databases">
        <title>Distinctive expansion of gene families associated with plant cell wall degradation and secondary metabolism in the genomes of grapevine trunk pathogens.</title>
        <authorList>
            <person name="Lawrence D.P."/>
            <person name="Travadon R."/>
            <person name="Rolshausen P.E."/>
            <person name="Baumgartner K."/>
        </authorList>
    </citation>
    <scope>NUCLEOTIDE SEQUENCE [LARGE SCALE GENOMIC DNA]</scope>
    <source>
        <strain evidence="2">DS831</strain>
    </source>
</reference>
<protein>
    <submittedName>
        <fullName evidence="2">Putative nudix domain protein</fullName>
    </submittedName>
</protein>
<dbReference type="CDD" id="cd02883">
    <property type="entry name" value="NUDIX_Hydrolase"/>
    <property type="match status" value="1"/>
</dbReference>
<dbReference type="EMBL" id="LAQI01000081">
    <property type="protein sequence ID" value="KKY21904.1"/>
    <property type="molecule type" value="Genomic_DNA"/>
</dbReference>
<evidence type="ECO:0000259" key="1">
    <source>
        <dbReference type="PROSITE" id="PS51462"/>
    </source>
</evidence>
<dbReference type="AlphaFoldDB" id="A0A0G2EHM7"/>
<evidence type="ECO:0000313" key="2">
    <source>
        <dbReference type="EMBL" id="KKY21904.1"/>
    </source>
</evidence>
<reference evidence="2 3" key="1">
    <citation type="submission" date="2015-03" db="EMBL/GenBank/DDBJ databases">
        <authorList>
            <person name="Morales-Cruz A."/>
            <person name="Amrine K.C."/>
            <person name="Cantu D."/>
        </authorList>
    </citation>
    <scope>NUCLEOTIDE SEQUENCE [LARGE SCALE GENOMIC DNA]</scope>
    <source>
        <strain evidence="2">DS831</strain>
    </source>
</reference>
<dbReference type="PANTHER" id="PTHR43736">
    <property type="entry name" value="ADP-RIBOSE PYROPHOSPHATASE"/>
    <property type="match status" value="1"/>
</dbReference>
<dbReference type="PANTHER" id="PTHR43736:SF1">
    <property type="entry name" value="DIHYDRONEOPTERIN TRIPHOSPHATE DIPHOSPHATASE"/>
    <property type="match status" value="1"/>
</dbReference>
<dbReference type="InterPro" id="IPR000086">
    <property type="entry name" value="NUDIX_hydrolase_dom"/>
</dbReference>
<organism evidence="2 3">
    <name type="scientific">Diplodia seriata</name>
    <dbReference type="NCBI Taxonomy" id="420778"/>
    <lineage>
        <taxon>Eukaryota</taxon>
        <taxon>Fungi</taxon>
        <taxon>Dikarya</taxon>
        <taxon>Ascomycota</taxon>
        <taxon>Pezizomycotina</taxon>
        <taxon>Dothideomycetes</taxon>
        <taxon>Dothideomycetes incertae sedis</taxon>
        <taxon>Botryosphaeriales</taxon>
        <taxon>Botryosphaeriaceae</taxon>
        <taxon>Diplodia</taxon>
    </lineage>
</organism>
<dbReference type="Gene3D" id="3.90.79.10">
    <property type="entry name" value="Nucleoside Triphosphate Pyrophosphohydrolase"/>
    <property type="match status" value="1"/>
</dbReference>
<dbReference type="Proteomes" id="UP000034182">
    <property type="component" value="Unassembled WGS sequence"/>
</dbReference>
<sequence>MSTRDFSGQGTVSSAKPFTVAEDLAHLSVSHRAYLQRHPQWQQLAVGALVFKAGRLLLVQRSATERAFPNVWEVPGGSVDSDDETVLHAVARELEEETGLHVTSIDHEVGVGVQFRTGSGENGTNWLKLAFEVAVAEQEAEEIAIRLDPVEHQDYLWVEEEDVRRGEVNGTRLEFMTADQRALVLEGFRLKREAA</sequence>
<dbReference type="SUPFAM" id="SSF55811">
    <property type="entry name" value="Nudix"/>
    <property type="match status" value="1"/>
</dbReference>
<comment type="caution">
    <text evidence="2">The sequence shown here is derived from an EMBL/GenBank/DDBJ whole genome shotgun (WGS) entry which is preliminary data.</text>
</comment>
<dbReference type="PROSITE" id="PS51462">
    <property type="entry name" value="NUDIX"/>
    <property type="match status" value="1"/>
</dbReference>
<name>A0A0G2EHM7_9PEZI</name>
<dbReference type="InterPro" id="IPR015797">
    <property type="entry name" value="NUDIX_hydrolase-like_dom_sf"/>
</dbReference>
<dbReference type="Pfam" id="PF00293">
    <property type="entry name" value="NUDIX"/>
    <property type="match status" value="1"/>
</dbReference>
<proteinExistence type="predicted"/>